<feature type="compositionally biased region" description="Basic and acidic residues" evidence="1">
    <location>
        <begin position="9"/>
        <end position="32"/>
    </location>
</feature>
<organism evidence="2 3">
    <name type="scientific">Bacillus salitolerans</name>
    <dbReference type="NCBI Taxonomy" id="1437434"/>
    <lineage>
        <taxon>Bacteria</taxon>
        <taxon>Bacillati</taxon>
        <taxon>Bacillota</taxon>
        <taxon>Bacilli</taxon>
        <taxon>Bacillales</taxon>
        <taxon>Bacillaceae</taxon>
        <taxon>Bacillus</taxon>
    </lineage>
</organism>
<reference evidence="3" key="1">
    <citation type="journal article" date="2019" name="Int. J. Syst. Evol. Microbiol.">
        <title>The Global Catalogue of Microorganisms (GCM) 10K type strain sequencing project: providing services to taxonomists for standard genome sequencing and annotation.</title>
        <authorList>
            <consortium name="The Broad Institute Genomics Platform"/>
            <consortium name="The Broad Institute Genome Sequencing Center for Infectious Disease"/>
            <person name="Wu L."/>
            <person name="Ma J."/>
        </authorList>
    </citation>
    <scope>NUCLEOTIDE SEQUENCE [LARGE SCALE GENOMIC DNA]</scope>
    <source>
        <strain evidence="3">CCUG 49339</strain>
    </source>
</reference>
<evidence type="ECO:0000313" key="2">
    <source>
        <dbReference type="EMBL" id="MFD1735348.1"/>
    </source>
</evidence>
<dbReference type="RefSeq" id="WP_377926447.1">
    <property type="nucleotide sequence ID" value="NZ_JBHUEM010000003.1"/>
</dbReference>
<protein>
    <submittedName>
        <fullName evidence="2">Uncharacterized protein</fullName>
    </submittedName>
</protein>
<keyword evidence="3" id="KW-1185">Reference proteome</keyword>
<evidence type="ECO:0000256" key="1">
    <source>
        <dbReference type="SAM" id="MobiDB-lite"/>
    </source>
</evidence>
<dbReference type="EMBL" id="JBHUEM010000003">
    <property type="protein sequence ID" value="MFD1735348.1"/>
    <property type="molecule type" value="Genomic_DNA"/>
</dbReference>
<feature type="region of interest" description="Disordered" evidence="1">
    <location>
        <begin position="1"/>
        <end position="32"/>
    </location>
</feature>
<sequence length="98" mass="10401">MCYRPWDQCGERNSRRNRADVSQRTGDNRLDDQTTATAVGAQIAAAGVQVPVNAAVNVQLLAIPILSPQFAYAADAKAIVANGVKPESEVETGSNSSR</sequence>
<accession>A0ABW4LJY2</accession>
<comment type="caution">
    <text evidence="2">The sequence shown here is derived from an EMBL/GenBank/DDBJ whole genome shotgun (WGS) entry which is preliminary data.</text>
</comment>
<evidence type="ECO:0000313" key="3">
    <source>
        <dbReference type="Proteomes" id="UP001597214"/>
    </source>
</evidence>
<dbReference type="Proteomes" id="UP001597214">
    <property type="component" value="Unassembled WGS sequence"/>
</dbReference>
<proteinExistence type="predicted"/>
<gene>
    <name evidence="2" type="ORF">ACFSCX_02105</name>
</gene>
<name>A0ABW4LJY2_9BACI</name>